<dbReference type="eggNOG" id="COG0815">
    <property type="taxonomic scope" value="Bacteria"/>
</dbReference>
<keyword evidence="5 9" id="KW-0812">Transmembrane</keyword>
<feature type="transmembrane region" description="Helical" evidence="9">
    <location>
        <begin position="34"/>
        <end position="51"/>
    </location>
</feature>
<dbReference type="HOGENOM" id="CLU_019563_3_0_4"/>
<dbReference type="InterPro" id="IPR003010">
    <property type="entry name" value="C-N_Hydrolase"/>
</dbReference>
<feature type="transmembrane region" description="Helical" evidence="9">
    <location>
        <begin position="166"/>
        <end position="190"/>
    </location>
</feature>
<comment type="function">
    <text evidence="9">Catalyzes the phospholipid dependent N-acylation of the N-terminal cysteine of apolipoprotein, the last step in lipoprotein maturation.</text>
</comment>
<evidence type="ECO:0000313" key="12">
    <source>
        <dbReference type="Proteomes" id="UP000015559"/>
    </source>
</evidence>
<dbReference type="InterPro" id="IPR004563">
    <property type="entry name" value="Apolipo_AcylTrfase"/>
</dbReference>
<dbReference type="Pfam" id="PF20154">
    <property type="entry name" value="LNT_N"/>
    <property type="match status" value="1"/>
</dbReference>
<dbReference type="Pfam" id="PF00795">
    <property type="entry name" value="CN_hydrolase"/>
    <property type="match status" value="1"/>
</dbReference>
<dbReference type="PANTHER" id="PTHR38686">
    <property type="entry name" value="APOLIPOPROTEIN N-ACYLTRANSFERASE"/>
    <property type="match status" value="1"/>
</dbReference>
<dbReference type="AlphaFoldDB" id="S6ADD3"/>
<protein>
    <recommendedName>
        <fullName evidence="9">Apolipoprotein N-acyltransferase</fullName>
        <shortName evidence="9">ALP N-acyltransferase</shortName>
        <ecNumber evidence="9">2.3.1.269</ecNumber>
    </recommendedName>
</protein>
<dbReference type="Gene3D" id="3.60.110.10">
    <property type="entry name" value="Carbon-nitrogen hydrolase"/>
    <property type="match status" value="1"/>
</dbReference>
<feature type="transmembrane region" description="Helical" evidence="9">
    <location>
        <begin position="12"/>
        <end position="28"/>
    </location>
</feature>
<keyword evidence="8 9" id="KW-0012">Acyltransferase</keyword>
<dbReference type="SUPFAM" id="SSF56317">
    <property type="entry name" value="Carbon-nitrogen hydrolase"/>
    <property type="match status" value="1"/>
</dbReference>
<evidence type="ECO:0000256" key="1">
    <source>
        <dbReference type="ARBA" id="ARBA00004651"/>
    </source>
</evidence>
<dbReference type="GO" id="GO:0016410">
    <property type="term" value="F:N-acyltransferase activity"/>
    <property type="evidence" value="ECO:0007669"/>
    <property type="project" value="UniProtKB-UniRule"/>
</dbReference>
<feature type="transmembrane region" description="Helical" evidence="9">
    <location>
        <begin position="58"/>
        <end position="79"/>
    </location>
</feature>
<sequence>MTKPASAFSRSLLVQMSVALIIGAITVFGFAPEALFFLPLLTLTALFLLWSRASSRKAAAYTGFAFGLGFFGAGVSWVYVSIHEFGGMPMLLAVVATFLFCLVLSLFPAAAGLLQAGPGGLTRRRALLLIPALWVLMEWARGWLFTGFPWLAIGYSQAVASPLAGFAPLAGVYGVSLASVIFAGALALVADVRMQRHGKAGMVFPAIIILVLAVAGFALKQVEWVKPLGAPVTVSLLQGNIPQEMKWREDKAKATLDTYMAMTLASSGRLIVLPETALPMLLHDLSLSYLEMLSSRAKELGGDVLVGVPERTESGEYFNSVLSLGSSPVQIYRKVHLVPFGEFIPFKPLFGWIVNVLHIPLSDFSRGETIQPPLQVAGQKVAMAICYEDVFGEELINQLPAASLLVNVSNDAWFGDTVAPWQHLQISQMRALEAGRYMLRATNTGITAIINQRGEVLKRAPEFTTTRLDGEAQGFAGATPYVRFGNFPVLGLLGLLLGVNWIVSKVMSAREQQKPGRRRR</sequence>
<comment type="catalytic activity">
    <reaction evidence="9">
        <text>N-terminal S-1,2-diacyl-sn-glyceryl-L-cysteinyl-[lipoprotein] + a glycerophospholipid = N-acyl-S-1,2-diacyl-sn-glyceryl-L-cysteinyl-[lipoprotein] + a 2-acyl-sn-glycero-3-phospholipid + H(+)</text>
        <dbReference type="Rhea" id="RHEA:48228"/>
        <dbReference type="Rhea" id="RHEA-COMP:14681"/>
        <dbReference type="Rhea" id="RHEA-COMP:14684"/>
        <dbReference type="ChEBI" id="CHEBI:15378"/>
        <dbReference type="ChEBI" id="CHEBI:136912"/>
        <dbReference type="ChEBI" id="CHEBI:140656"/>
        <dbReference type="ChEBI" id="CHEBI:140657"/>
        <dbReference type="ChEBI" id="CHEBI:140660"/>
        <dbReference type="EC" id="2.3.1.269"/>
    </reaction>
</comment>
<dbReference type="GO" id="GO:0005886">
    <property type="term" value="C:plasma membrane"/>
    <property type="evidence" value="ECO:0007669"/>
    <property type="project" value="UniProtKB-SubCell"/>
</dbReference>
<evidence type="ECO:0000313" key="11">
    <source>
        <dbReference type="EMBL" id="BAN36373.1"/>
    </source>
</evidence>
<dbReference type="InterPro" id="IPR036526">
    <property type="entry name" value="C-N_Hydrolase_sf"/>
</dbReference>
<dbReference type="InterPro" id="IPR045378">
    <property type="entry name" value="LNT_N"/>
</dbReference>
<proteinExistence type="inferred from homology"/>
<feature type="transmembrane region" description="Helical" evidence="9">
    <location>
        <begin position="484"/>
        <end position="503"/>
    </location>
</feature>
<evidence type="ECO:0000259" key="10">
    <source>
        <dbReference type="PROSITE" id="PS50263"/>
    </source>
</evidence>
<keyword evidence="6 9" id="KW-1133">Transmembrane helix</keyword>
<keyword evidence="3 9" id="KW-1003">Cell membrane</keyword>
<evidence type="ECO:0000256" key="6">
    <source>
        <dbReference type="ARBA" id="ARBA00022989"/>
    </source>
</evidence>
<organism evidence="11 12">
    <name type="scientific">Sulfuricella denitrificans (strain DSM 22764 / NBRC 105220 / skB26)</name>
    <dbReference type="NCBI Taxonomy" id="1163617"/>
    <lineage>
        <taxon>Bacteria</taxon>
        <taxon>Pseudomonadati</taxon>
        <taxon>Pseudomonadota</taxon>
        <taxon>Betaproteobacteria</taxon>
        <taxon>Nitrosomonadales</taxon>
        <taxon>Sulfuricellaceae</taxon>
        <taxon>Sulfuricella</taxon>
    </lineage>
</organism>
<keyword evidence="11" id="KW-0449">Lipoprotein</keyword>
<dbReference type="PANTHER" id="PTHR38686:SF1">
    <property type="entry name" value="APOLIPOPROTEIN N-ACYLTRANSFERASE"/>
    <property type="match status" value="1"/>
</dbReference>
<evidence type="ECO:0000256" key="4">
    <source>
        <dbReference type="ARBA" id="ARBA00022679"/>
    </source>
</evidence>
<name>S6ADD3_SULDS</name>
<keyword evidence="4 9" id="KW-0808">Transferase</keyword>
<evidence type="ECO:0000256" key="3">
    <source>
        <dbReference type="ARBA" id="ARBA00022475"/>
    </source>
</evidence>
<dbReference type="EMBL" id="AP013066">
    <property type="protein sequence ID" value="BAN36373.1"/>
    <property type="molecule type" value="Genomic_DNA"/>
</dbReference>
<dbReference type="CDD" id="cd07571">
    <property type="entry name" value="ALP_N-acyl_transferase"/>
    <property type="match status" value="1"/>
</dbReference>
<dbReference type="Proteomes" id="UP000015559">
    <property type="component" value="Chromosome"/>
</dbReference>
<dbReference type="STRING" id="1163617.SCD_n02571"/>
<comment type="subcellular location">
    <subcellularLocation>
        <location evidence="1 9">Cell membrane</location>
        <topology evidence="1 9">Multi-pass membrane protein</topology>
    </subcellularLocation>
</comment>
<dbReference type="NCBIfam" id="TIGR00546">
    <property type="entry name" value="lnt"/>
    <property type="match status" value="1"/>
</dbReference>
<feature type="transmembrane region" description="Helical" evidence="9">
    <location>
        <begin position="202"/>
        <end position="219"/>
    </location>
</feature>
<dbReference type="OrthoDB" id="9804277at2"/>
<comment type="pathway">
    <text evidence="9">Protein modification; lipoprotein biosynthesis (N-acyl transfer).</text>
</comment>
<dbReference type="RefSeq" id="WP_009207668.1">
    <property type="nucleotide sequence ID" value="NC_022357.1"/>
</dbReference>
<dbReference type="UniPathway" id="UPA00666"/>
<reference evidence="11 12" key="1">
    <citation type="journal article" date="2012" name="Appl. Environ. Microbiol.">
        <title>Draft genome sequence of a psychrotolerant sulfur-oxidizing bacterium, Sulfuricella denitrificans skB26, and proteomic insights into cold adaptation.</title>
        <authorList>
            <person name="Watanabe T."/>
            <person name="Kojima H."/>
            <person name="Fukui M."/>
        </authorList>
    </citation>
    <scope>NUCLEOTIDE SEQUENCE [LARGE SCALE GENOMIC DNA]</scope>
    <source>
        <strain evidence="12">skB26</strain>
    </source>
</reference>
<dbReference type="GO" id="GO:0042158">
    <property type="term" value="P:lipoprotein biosynthetic process"/>
    <property type="evidence" value="ECO:0007669"/>
    <property type="project" value="UniProtKB-UniRule"/>
</dbReference>
<evidence type="ECO:0000256" key="9">
    <source>
        <dbReference type="HAMAP-Rule" id="MF_01148"/>
    </source>
</evidence>
<dbReference type="HAMAP" id="MF_01148">
    <property type="entry name" value="Lnt"/>
    <property type="match status" value="1"/>
</dbReference>
<keyword evidence="12" id="KW-1185">Reference proteome</keyword>
<feature type="domain" description="CN hydrolase" evidence="10">
    <location>
        <begin position="237"/>
        <end position="474"/>
    </location>
</feature>
<evidence type="ECO:0000256" key="5">
    <source>
        <dbReference type="ARBA" id="ARBA00022692"/>
    </source>
</evidence>
<comment type="similarity">
    <text evidence="2 9">Belongs to the CN hydrolase family. Apolipoprotein N-acyltransferase subfamily.</text>
</comment>
<evidence type="ECO:0000256" key="7">
    <source>
        <dbReference type="ARBA" id="ARBA00023136"/>
    </source>
</evidence>
<gene>
    <name evidence="9" type="primary">lnt</name>
    <name evidence="11" type="ORF">SCD_n02571</name>
</gene>
<accession>S6ADD3</accession>
<feature type="transmembrane region" description="Helical" evidence="9">
    <location>
        <begin position="91"/>
        <end position="114"/>
    </location>
</feature>
<dbReference type="PROSITE" id="PS50263">
    <property type="entry name" value="CN_HYDROLASE"/>
    <property type="match status" value="1"/>
</dbReference>
<evidence type="ECO:0000256" key="8">
    <source>
        <dbReference type="ARBA" id="ARBA00023315"/>
    </source>
</evidence>
<feature type="transmembrane region" description="Helical" evidence="9">
    <location>
        <begin position="126"/>
        <end position="146"/>
    </location>
</feature>
<dbReference type="KEGG" id="sdr:SCD_n02571"/>
<dbReference type="EC" id="2.3.1.269" evidence="9"/>
<keyword evidence="7 9" id="KW-0472">Membrane</keyword>
<evidence type="ECO:0000256" key="2">
    <source>
        <dbReference type="ARBA" id="ARBA00010065"/>
    </source>
</evidence>